<organism evidence="1 2">
    <name type="scientific">Polycladomyces zharkentensis</name>
    <dbReference type="NCBI Taxonomy" id="2807616"/>
    <lineage>
        <taxon>Bacteria</taxon>
        <taxon>Bacillati</taxon>
        <taxon>Bacillota</taxon>
        <taxon>Bacilli</taxon>
        <taxon>Bacillales</taxon>
        <taxon>Thermoactinomycetaceae</taxon>
        <taxon>Polycladomyces</taxon>
    </lineage>
</organism>
<protein>
    <submittedName>
        <fullName evidence="1">Uncharacterized protein</fullName>
    </submittedName>
</protein>
<name>A0ABS2WKT4_9BACL</name>
<dbReference type="Proteomes" id="UP001177120">
    <property type="component" value="Unassembled WGS sequence"/>
</dbReference>
<sequence length="106" mass="12568">MLLISFFFIRYIIQLFKKYQYVMQHMVPTVGVIIDVKKVELDEPMKVGYLLQGVTTVVHHIYCPVYAYTDLHGNHRLLDTEKQRTGLFDQRQYVFSYGEKTDCRGK</sequence>
<comment type="caution">
    <text evidence="1">The sequence shown here is derived from an EMBL/GenBank/DDBJ whole genome shotgun (WGS) entry which is preliminary data.</text>
</comment>
<keyword evidence="2" id="KW-1185">Reference proteome</keyword>
<evidence type="ECO:0000313" key="1">
    <source>
        <dbReference type="EMBL" id="MBN2910088.1"/>
    </source>
</evidence>
<accession>A0ABS2WKT4</accession>
<dbReference type="EMBL" id="JAFHAP010000010">
    <property type="protein sequence ID" value="MBN2910088.1"/>
    <property type="molecule type" value="Genomic_DNA"/>
</dbReference>
<dbReference type="RefSeq" id="WP_205495730.1">
    <property type="nucleotide sequence ID" value="NZ_JAFHAP010000010.1"/>
</dbReference>
<evidence type="ECO:0000313" key="2">
    <source>
        <dbReference type="Proteomes" id="UP001177120"/>
    </source>
</evidence>
<gene>
    <name evidence="1" type="ORF">JQC72_11305</name>
</gene>
<proteinExistence type="predicted"/>
<reference evidence="1" key="1">
    <citation type="journal article" date="2024" name="Int. J. Syst. Evol. Microbiol.">
        <title>Polycladomyces zharkentensis sp. nov., a novel thermophilic cellulose- and starch-degrading member of the Bacillota from a geothermal aquifer in Kazakhstan.</title>
        <authorList>
            <person name="Mashzhan A."/>
            <person name="Kistaubayeva A."/>
            <person name="Javier-Lopez R."/>
            <person name="Bissenova U."/>
            <person name="Bissenbay A."/>
            <person name="Birkeland N.K."/>
        </authorList>
    </citation>
    <scope>NUCLEOTIDE SEQUENCE</scope>
    <source>
        <strain evidence="1">ZKZ2T</strain>
    </source>
</reference>